<organism evidence="4 5">
    <name type="scientific">Candidatus Magnetoglobus multicellularis str. Araruama</name>
    <dbReference type="NCBI Taxonomy" id="890399"/>
    <lineage>
        <taxon>Bacteria</taxon>
        <taxon>Pseudomonadati</taxon>
        <taxon>Thermodesulfobacteriota</taxon>
        <taxon>Desulfobacteria</taxon>
        <taxon>Desulfobacterales</taxon>
        <taxon>Desulfobacteraceae</taxon>
        <taxon>Candidatus Magnetoglobus</taxon>
    </lineage>
</organism>
<dbReference type="Pfam" id="PF04551">
    <property type="entry name" value="GcpE"/>
    <property type="match status" value="1"/>
</dbReference>
<dbReference type="GO" id="GO:0046429">
    <property type="term" value="F:4-hydroxy-3-methylbut-2-en-1-yl diphosphate synthase activity (ferredoxin)"/>
    <property type="evidence" value="ECO:0007669"/>
    <property type="project" value="InterPro"/>
</dbReference>
<evidence type="ECO:0000256" key="2">
    <source>
        <dbReference type="ARBA" id="ARBA00022485"/>
    </source>
</evidence>
<feature type="domain" description="IspG TIM-barrel" evidence="3">
    <location>
        <begin position="9"/>
        <end position="76"/>
    </location>
</feature>
<evidence type="ECO:0000256" key="1">
    <source>
        <dbReference type="ARBA" id="ARBA00001966"/>
    </source>
</evidence>
<evidence type="ECO:0000313" key="5">
    <source>
        <dbReference type="Proteomes" id="UP000189670"/>
    </source>
</evidence>
<dbReference type="GO" id="GO:0016114">
    <property type="term" value="P:terpenoid biosynthetic process"/>
    <property type="evidence" value="ECO:0007669"/>
    <property type="project" value="InterPro"/>
</dbReference>
<dbReference type="EMBL" id="ATBP01000002">
    <property type="protein sequence ID" value="ETR74653.1"/>
    <property type="molecule type" value="Genomic_DNA"/>
</dbReference>
<dbReference type="Proteomes" id="UP000189670">
    <property type="component" value="Unassembled WGS sequence"/>
</dbReference>
<keyword evidence="2" id="KW-0479">Metal-binding</keyword>
<proteinExistence type="predicted"/>
<accession>A0A1V1PIT5</accession>
<comment type="cofactor">
    <cofactor evidence="1">
        <name>[4Fe-4S] cluster</name>
        <dbReference type="ChEBI" id="CHEBI:49883"/>
    </cofactor>
</comment>
<dbReference type="GO" id="GO:0051539">
    <property type="term" value="F:4 iron, 4 sulfur cluster binding"/>
    <property type="evidence" value="ECO:0007669"/>
    <property type="project" value="UniProtKB-KW"/>
</dbReference>
<comment type="caution">
    <text evidence="4">The sequence shown here is derived from an EMBL/GenBank/DDBJ whole genome shotgun (WGS) entry which is preliminary data.</text>
</comment>
<evidence type="ECO:0000313" key="4">
    <source>
        <dbReference type="EMBL" id="ETR74653.1"/>
    </source>
</evidence>
<keyword evidence="2" id="KW-0408">Iron</keyword>
<name>A0A1V1PIT5_9BACT</name>
<dbReference type="PANTHER" id="PTHR30454:SF0">
    <property type="entry name" value="4-HYDROXY-3-METHYLBUT-2-EN-1-YL DIPHOSPHATE SYNTHASE (FERREDOXIN), CHLOROPLASTIC"/>
    <property type="match status" value="1"/>
</dbReference>
<dbReference type="InterPro" id="IPR011005">
    <property type="entry name" value="Dihydropteroate_synth-like_sf"/>
</dbReference>
<keyword evidence="2" id="KW-0411">Iron-sulfur</keyword>
<dbReference type="GO" id="GO:0019288">
    <property type="term" value="P:isopentenyl diphosphate biosynthetic process, methylerythritol 4-phosphate pathway"/>
    <property type="evidence" value="ECO:0007669"/>
    <property type="project" value="TreeGrafter"/>
</dbReference>
<sequence>MTHITRKPTRTIHLGNIKIGSDNPILVQSMTNTQTQDIAATVSQIHRLTSAGCEIIRVAVPDMVSAQAISQIKNTYKYH</sequence>
<reference evidence="5" key="1">
    <citation type="submission" date="2012-11" db="EMBL/GenBank/DDBJ databases">
        <authorList>
            <person name="Lucero-Rivera Y.E."/>
            <person name="Tovar-Ramirez D."/>
        </authorList>
    </citation>
    <scope>NUCLEOTIDE SEQUENCE [LARGE SCALE GENOMIC DNA]</scope>
    <source>
        <strain evidence="5">Araruama</strain>
    </source>
</reference>
<dbReference type="InterPro" id="IPR058578">
    <property type="entry name" value="IspG_TIM"/>
</dbReference>
<dbReference type="InterPro" id="IPR004588">
    <property type="entry name" value="IspG_bac-typ"/>
</dbReference>
<protein>
    <recommendedName>
        <fullName evidence="3">IspG TIM-barrel domain-containing protein</fullName>
    </recommendedName>
</protein>
<dbReference type="Gene3D" id="3.20.20.20">
    <property type="entry name" value="Dihydropteroate synthase-like"/>
    <property type="match status" value="1"/>
</dbReference>
<dbReference type="PANTHER" id="PTHR30454">
    <property type="entry name" value="4-HYDROXY-3-METHYLBUT-2-EN-1-YL DIPHOSPHATE SYNTHASE"/>
    <property type="match status" value="1"/>
</dbReference>
<keyword evidence="2" id="KW-0004">4Fe-4S</keyword>
<evidence type="ECO:0000259" key="3">
    <source>
        <dbReference type="Pfam" id="PF04551"/>
    </source>
</evidence>
<dbReference type="AlphaFoldDB" id="A0A1V1PIT5"/>
<gene>
    <name evidence="4" type="ORF">OMM_06218</name>
</gene>